<dbReference type="EMBL" id="BARU01030024">
    <property type="protein sequence ID" value="GAH73701.1"/>
    <property type="molecule type" value="Genomic_DNA"/>
</dbReference>
<organism evidence="1">
    <name type="scientific">marine sediment metagenome</name>
    <dbReference type="NCBI Taxonomy" id="412755"/>
    <lineage>
        <taxon>unclassified sequences</taxon>
        <taxon>metagenomes</taxon>
        <taxon>ecological metagenomes</taxon>
    </lineage>
</organism>
<accession>X1HU54</accession>
<dbReference type="AlphaFoldDB" id="X1HU54"/>
<gene>
    <name evidence="1" type="ORF">S03H2_47693</name>
</gene>
<proteinExistence type="predicted"/>
<comment type="caution">
    <text evidence="1">The sequence shown here is derived from an EMBL/GenBank/DDBJ whole genome shotgun (WGS) entry which is preliminary data.</text>
</comment>
<reference evidence="1" key="1">
    <citation type="journal article" date="2014" name="Front. Microbiol.">
        <title>High frequency of phylogenetically diverse reductive dehalogenase-homologous genes in deep subseafloor sedimentary metagenomes.</title>
        <authorList>
            <person name="Kawai M."/>
            <person name="Futagami T."/>
            <person name="Toyoda A."/>
            <person name="Takaki Y."/>
            <person name="Nishi S."/>
            <person name="Hori S."/>
            <person name="Arai W."/>
            <person name="Tsubouchi T."/>
            <person name="Morono Y."/>
            <person name="Uchiyama I."/>
            <person name="Ito T."/>
            <person name="Fujiyama A."/>
            <person name="Inagaki F."/>
            <person name="Takami H."/>
        </authorList>
    </citation>
    <scope>NUCLEOTIDE SEQUENCE</scope>
    <source>
        <strain evidence="1">Expedition CK06-06</strain>
    </source>
</reference>
<sequence>MRTKDQILNDISEFQAKYPVWGGIQSLHDQLTIELLIDIRDILCHLYQALTSVEKMARHSR</sequence>
<name>X1HU54_9ZZZZ</name>
<protein>
    <submittedName>
        <fullName evidence="1">Uncharacterized protein</fullName>
    </submittedName>
</protein>
<evidence type="ECO:0000313" key="1">
    <source>
        <dbReference type="EMBL" id="GAH73701.1"/>
    </source>
</evidence>